<dbReference type="SUPFAM" id="SSF53639">
    <property type="entry name" value="AraD/HMP-PK domain-like"/>
    <property type="match status" value="1"/>
</dbReference>
<dbReference type="EC" id="5.1.3.4" evidence="4 9"/>
<evidence type="ECO:0000256" key="3">
    <source>
        <dbReference type="ARBA" id="ARBA00010037"/>
    </source>
</evidence>
<dbReference type="NCBIfam" id="NF006047">
    <property type="entry name" value="PRK08193.1"/>
    <property type="match status" value="1"/>
</dbReference>
<evidence type="ECO:0000256" key="8">
    <source>
        <dbReference type="ARBA" id="ARBA00023277"/>
    </source>
</evidence>
<dbReference type="FunFam" id="3.40.225.10:FF:000001">
    <property type="entry name" value="L-ribulose-5-phosphate 4-epimerase UlaF"/>
    <property type="match status" value="1"/>
</dbReference>
<dbReference type="AlphaFoldDB" id="D4GF90"/>
<evidence type="ECO:0000313" key="12">
    <source>
        <dbReference type="Proteomes" id="UP000001702"/>
    </source>
</evidence>
<feature type="domain" description="Class II aldolase/adducin N-terminal" evidence="10">
    <location>
        <begin position="29"/>
        <end position="220"/>
    </location>
</feature>
<evidence type="ECO:0000256" key="1">
    <source>
        <dbReference type="ARBA" id="ARBA00001726"/>
    </source>
</evidence>
<dbReference type="InterPro" id="IPR036409">
    <property type="entry name" value="Aldolase_II/adducin_N_sf"/>
</dbReference>
<dbReference type="EMBL" id="CP001875">
    <property type="protein sequence ID" value="ADD77212.1"/>
    <property type="molecule type" value="Genomic_DNA"/>
</dbReference>
<dbReference type="GO" id="GO:0019572">
    <property type="term" value="P:L-arabinose catabolic process"/>
    <property type="evidence" value="ECO:0007669"/>
    <property type="project" value="InterPro"/>
</dbReference>
<dbReference type="GO" id="GO:0008742">
    <property type="term" value="F:L-ribulose-phosphate 4-epimerase activity"/>
    <property type="evidence" value="ECO:0007669"/>
    <property type="project" value="UniProtKB-UniRule"/>
</dbReference>
<dbReference type="NCBIfam" id="TIGR00760">
    <property type="entry name" value="araD"/>
    <property type="match status" value="1"/>
</dbReference>
<dbReference type="SMART" id="SM01007">
    <property type="entry name" value="Aldolase_II"/>
    <property type="match status" value="1"/>
</dbReference>
<dbReference type="STRING" id="706191.PANA_2045"/>
<dbReference type="HOGENOM" id="CLU_006033_5_0_6"/>
<name>D4GF90_PANAM</name>
<dbReference type="KEGG" id="pam:PANA_2045"/>
<evidence type="ECO:0000256" key="6">
    <source>
        <dbReference type="ARBA" id="ARBA00022833"/>
    </source>
</evidence>
<proteinExistence type="inferred from homology"/>
<accession>D4GF90</accession>
<sequence>MLHNVFSACSAHYENPSQQEKKMLEHLKQQVLEANLDLPKYNLVTFTWGNVSAIDREQGLLVIKPSGVSYDVMKVEDMVVVNLATGDVVEGEKRPSSDTATHRALYLAWPEVGGIVHTHSRHATIWAQAGRAIPAWGTTHADDFYGEIPCTRAMRDEEIKNQYEWNTGEVIIETFAERELSPSAIPAVLVNSHGPFAWGKDAHAAVHSAVVLEEVAYMGLFSQQLTAGLPPIQQTLLDLHYLRKHGENAWYGQK</sequence>
<keyword evidence="5" id="KW-0479">Metal-binding</keyword>
<dbReference type="eggNOG" id="COG0235">
    <property type="taxonomic scope" value="Bacteria"/>
</dbReference>
<dbReference type="CDD" id="cd00398">
    <property type="entry name" value="Aldolase_II"/>
    <property type="match status" value="1"/>
</dbReference>
<keyword evidence="7" id="KW-0413">Isomerase</keyword>
<comment type="cofactor">
    <cofactor evidence="2">
        <name>Zn(2+)</name>
        <dbReference type="ChEBI" id="CHEBI:29105"/>
    </cofactor>
</comment>
<protein>
    <recommendedName>
        <fullName evidence="4 9">L-ribulose-5-phosphate 4-epimerase</fullName>
        <ecNumber evidence="4 9">5.1.3.4</ecNumber>
    </recommendedName>
</protein>
<evidence type="ECO:0000256" key="4">
    <source>
        <dbReference type="ARBA" id="ARBA00013186"/>
    </source>
</evidence>
<evidence type="ECO:0000256" key="9">
    <source>
        <dbReference type="NCBIfam" id="TIGR00760"/>
    </source>
</evidence>
<dbReference type="Pfam" id="PF00596">
    <property type="entry name" value="Aldolase_II"/>
    <property type="match status" value="1"/>
</dbReference>
<dbReference type="Proteomes" id="UP000001702">
    <property type="component" value="Chromosome"/>
</dbReference>
<evidence type="ECO:0000256" key="2">
    <source>
        <dbReference type="ARBA" id="ARBA00001947"/>
    </source>
</evidence>
<evidence type="ECO:0000259" key="10">
    <source>
        <dbReference type="SMART" id="SM01007"/>
    </source>
</evidence>
<evidence type="ECO:0000256" key="7">
    <source>
        <dbReference type="ARBA" id="ARBA00023235"/>
    </source>
</evidence>
<dbReference type="InterPro" id="IPR001303">
    <property type="entry name" value="Aldolase_II/adducin_N"/>
</dbReference>
<keyword evidence="12" id="KW-1185">Reference proteome</keyword>
<evidence type="ECO:0000313" key="11">
    <source>
        <dbReference type="EMBL" id="ADD77212.1"/>
    </source>
</evidence>
<dbReference type="InterPro" id="IPR004661">
    <property type="entry name" value="AraD"/>
</dbReference>
<dbReference type="Gene3D" id="3.40.225.10">
    <property type="entry name" value="Class II aldolase/adducin N-terminal domain"/>
    <property type="match status" value="1"/>
</dbReference>
<dbReference type="GO" id="GO:0008270">
    <property type="term" value="F:zinc ion binding"/>
    <property type="evidence" value="ECO:0007669"/>
    <property type="project" value="InterPro"/>
</dbReference>
<comment type="catalytic activity">
    <reaction evidence="1">
        <text>L-ribulose 5-phosphate = D-xylulose 5-phosphate</text>
        <dbReference type="Rhea" id="RHEA:22368"/>
        <dbReference type="ChEBI" id="CHEBI:57737"/>
        <dbReference type="ChEBI" id="CHEBI:58226"/>
        <dbReference type="EC" id="5.1.3.4"/>
    </reaction>
</comment>
<comment type="similarity">
    <text evidence="3">Belongs to the aldolase class II family. AraD/FucA subfamily.</text>
</comment>
<keyword evidence="8" id="KW-0119">Carbohydrate metabolism</keyword>
<reference evidence="11 12" key="1">
    <citation type="journal article" date="2010" name="J. Bacteriol.">
        <title>Genome sequence of Pantoea ananatis LMG20103, the causative agent of Eucalyptus blight and dieback.</title>
        <authorList>
            <person name="De Maayer P."/>
            <person name="Chan W.Y."/>
            <person name="Venter S.N."/>
            <person name="Toth I.K."/>
            <person name="Birch P.R."/>
            <person name="Joubert F."/>
            <person name="Coutinho T.A."/>
        </authorList>
    </citation>
    <scope>NUCLEOTIDE SEQUENCE [LARGE SCALE GENOMIC DNA]</scope>
    <source>
        <strain evidence="11 12">LMG 20103</strain>
    </source>
</reference>
<dbReference type="NCBIfam" id="NF009002">
    <property type="entry name" value="PRK12347.1"/>
    <property type="match status" value="1"/>
</dbReference>
<dbReference type="PANTHER" id="PTHR22789">
    <property type="entry name" value="FUCULOSE PHOSPHATE ALDOLASE"/>
    <property type="match status" value="1"/>
</dbReference>
<gene>
    <name evidence="11" type="primary">araD</name>
    <name evidence="11" type="ordered locus">PANA_2045</name>
</gene>
<dbReference type="InterPro" id="IPR050197">
    <property type="entry name" value="Aldolase_class_II_sugar_metab"/>
</dbReference>
<dbReference type="GO" id="GO:0005829">
    <property type="term" value="C:cytosol"/>
    <property type="evidence" value="ECO:0007669"/>
    <property type="project" value="TreeGrafter"/>
</dbReference>
<dbReference type="NCBIfam" id="NF009003">
    <property type="entry name" value="PRK12348.1"/>
    <property type="match status" value="1"/>
</dbReference>
<evidence type="ECO:0000256" key="5">
    <source>
        <dbReference type="ARBA" id="ARBA00022723"/>
    </source>
</evidence>
<organism evidence="11 12">
    <name type="scientific">Pantoea ananatis (strain LMG 20103)</name>
    <dbReference type="NCBI Taxonomy" id="706191"/>
    <lineage>
        <taxon>Bacteria</taxon>
        <taxon>Pseudomonadati</taxon>
        <taxon>Pseudomonadota</taxon>
        <taxon>Gammaproteobacteria</taxon>
        <taxon>Enterobacterales</taxon>
        <taxon>Erwiniaceae</taxon>
        <taxon>Pantoea</taxon>
    </lineage>
</organism>
<dbReference type="PANTHER" id="PTHR22789:SF9">
    <property type="entry name" value="L-RIBULOSE-5-PHOSPHATE 4-EPIMERASE ULAF"/>
    <property type="match status" value="1"/>
</dbReference>
<dbReference type="GO" id="GO:0016832">
    <property type="term" value="F:aldehyde-lyase activity"/>
    <property type="evidence" value="ECO:0007669"/>
    <property type="project" value="TreeGrafter"/>
</dbReference>
<keyword evidence="6" id="KW-0862">Zinc</keyword>